<feature type="compositionally biased region" description="Polar residues" evidence="4">
    <location>
        <begin position="507"/>
        <end position="533"/>
    </location>
</feature>
<dbReference type="PANTHER" id="PTHR15321:SF3">
    <property type="entry name" value="TP53-BINDING PROTEIN 1"/>
    <property type="match status" value="1"/>
</dbReference>
<dbReference type="CDD" id="cd17745">
    <property type="entry name" value="BRCT_p53bp1_rpt1"/>
    <property type="match status" value="1"/>
</dbReference>
<dbReference type="GO" id="GO:0000077">
    <property type="term" value="P:DNA damage checkpoint signaling"/>
    <property type="evidence" value="ECO:0007669"/>
    <property type="project" value="TreeGrafter"/>
</dbReference>
<feature type="compositionally biased region" description="Polar residues" evidence="4">
    <location>
        <begin position="169"/>
        <end position="181"/>
    </location>
</feature>
<feature type="region of interest" description="Disordered" evidence="4">
    <location>
        <begin position="36"/>
        <end position="130"/>
    </location>
</feature>
<feature type="compositionally biased region" description="Acidic residues" evidence="4">
    <location>
        <begin position="428"/>
        <end position="442"/>
    </location>
</feature>
<evidence type="ECO:0000256" key="1">
    <source>
        <dbReference type="ARBA" id="ARBA00004123"/>
    </source>
</evidence>
<evidence type="ECO:0000256" key="3">
    <source>
        <dbReference type="ARBA" id="ARBA00023242"/>
    </source>
</evidence>
<evidence type="ECO:0000256" key="4">
    <source>
        <dbReference type="SAM" id="MobiDB-lite"/>
    </source>
</evidence>
<comment type="caution">
    <text evidence="6">The sequence shown here is derived from an EMBL/GenBank/DDBJ whole genome shotgun (WGS) entry which is preliminary data.</text>
</comment>
<feature type="compositionally biased region" description="Polar residues" evidence="4">
    <location>
        <begin position="196"/>
        <end position="224"/>
    </location>
</feature>
<dbReference type="AlphaFoldDB" id="A0AAN7HG51"/>
<protein>
    <recommendedName>
        <fullName evidence="5">BRCT domain-containing protein</fullName>
    </recommendedName>
</protein>
<name>A0AAN7HG51_9PEZI</name>
<dbReference type="PROSITE" id="PS50172">
    <property type="entry name" value="BRCT"/>
    <property type="match status" value="1"/>
</dbReference>
<feature type="compositionally biased region" description="Polar residues" evidence="4">
    <location>
        <begin position="456"/>
        <end position="477"/>
    </location>
</feature>
<feature type="domain" description="BRCT" evidence="5">
    <location>
        <begin position="588"/>
        <end position="724"/>
    </location>
</feature>
<dbReference type="GO" id="GO:0042393">
    <property type="term" value="F:histone binding"/>
    <property type="evidence" value="ECO:0007669"/>
    <property type="project" value="TreeGrafter"/>
</dbReference>
<keyword evidence="3" id="KW-0539">Nucleus</keyword>
<feature type="compositionally biased region" description="Polar residues" evidence="4">
    <location>
        <begin position="89"/>
        <end position="98"/>
    </location>
</feature>
<evidence type="ECO:0000256" key="2">
    <source>
        <dbReference type="ARBA" id="ARBA00022763"/>
    </source>
</evidence>
<comment type="subcellular location">
    <subcellularLocation>
        <location evidence="1">Nucleus</location>
    </subcellularLocation>
</comment>
<dbReference type="InterPro" id="IPR001357">
    <property type="entry name" value="BRCT_dom"/>
</dbReference>
<feature type="compositionally biased region" description="Low complexity" evidence="4">
    <location>
        <begin position="404"/>
        <end position="413"/>
    </location>
</feature>
<keyword evidence="7" id="KW-1185">Reference proteome</keyword>
<dbReference type="SUPFAM" id="SSF52113">
    <property type="entry name" value="BRCT domain"/>
    <property type="match status" value="1"/>
</dbReference>
<dbReference type="InterPro" id="IPR047249">
    <property type="entry name" value="BRCT_p53bp1-like_rpt1"/>
</dbReference>
<evidence type="ECO:0000313" key="7">
    <source>
        <dbReference type="Proteomes" id="UP001303760"/>
    </source>
</evidence>
<gene>
    <name evidence="6" type="ORF">C8A03DRAFT_14458</name>
</gene>
<accession>A0AAN7HG51</accession>
<sequence>MPSKTLRQAEKAALDGANESQDTLVIAHHLMMNYGVGLRSSSPPAGEARPLPSPPKPSRSQGEIETRLGQRPDPLAEVCDAPQKKRMDSTQSTQSNVGRSYDQYARAQGSPKAVGSSSPRHDTLGDGDDTDAARFDFNAMGTNKTVSPGHDDSGFVDFGSLAHLRRVGSQKTGQSPTQQLPETPAPPQNPFRHSRSQLLPTSQLFQGTQFSSPVKLASPTSSRPSPADFPGNSISPNLVISSPLKARGLRSSPVADLTSSPEILPGTTSSRLDGSESNPVNTASTENGVVPESSHGGRARKRSGPEPMTTYEPMRESQERRSTSEAHSDPGSSGEDDDGYDSIARRRKAKSKKEVALKQLTAISFPRRLKSEDIEVPSTSHRRRTSQPEAHSGQCHGQHQTGNDSQDADAVQDSQERRPLPVQHRLAEDEDSTQPGDEEVEPAMDPMPSAVPHLPRSSTKSANQLARGSVIEGTSNADAIPETSPISRLPGPLAEVPPSVERPGSEAKSSTDFQSSPPAFSNKAKNGTASLRQSVRVARRDSNSTDELSRPVSATPTFEQSLRVSRLSISRSASRMGGTAMKPPPSQRDQKLFENMAFAISFQSRKPGETNEQYTARTDFSISVQKRIKQAGGRILGNGFDELFEVSPIGTLSSSPVSSAGTEGEINLTPEGRSTGFTALIADGHSRKVKYMQALALGIPCIAARWVTTCLDRNELVDWSPYLLCAGQSAFLGNAIRSRSLAPYDASMARLADVISQREKLLEGSRILAVMKKSSEGKKMAYVFLARVLGASLTRVRSVEEAKAEMKAAEESGRPFDWVYVDGKPDEEALFASGPTGGKKRKRASMAGRPVKRVRTLNDELVIQSLILGRLIEEGEMEG</sequence>
<reference evidence="6" key="1">
    <citation type="journal article" date="2023" name="Mol. Phylogenet. Evol.">
        <title>Genome-scale phylogeny and comparative genomics of the fungal order Sordariales.</title>
        <authorList>
            <person name="Hensen N."/>
            <person name="Bonometti L."/>
            <person name="Westerberg I."/>
            <person name="Brannstrom I.O."/>
            <person name="Guillou S."/>
            <person name="Cros-Aarteil S."/>
            <person name="Calhoun S."/>
            <person name="Haridas S."/>
            <person name="Kuo A."/>
            <person name="Mondo S."/>
            <person name="Pangilinan J."/>
            <person name="Riley R."/>
            <person name="LaButti K."/>
            <person name="Andreopoulos B."/>
            <person name="Lipzen A."/>
            <person name="Chen C."/>
            <person name="Yan M."/>
            <person name="Daum C."/>
            <person name="Ng V."/>
            <person name="Clum A."/>
            <person name="Steindorff A."/>
            <person name="Ohm R.A."/>
            <person name="Martin F."/>
            <person name="Silar P."/>
            <person name="Natvig D.O."/>
            <person name="Lalanne C."/>
            <person name="Gautier V."/>
            <person name="Ament-Velasquez S.L."/>
            <person name="Kruys A."/>
            <person name="Hutchinson M.I."/>
            <person name="Powell A.J."/>
            <person name="Barry K."/>
            <person name="Miller A.N."/>
            <person name="Grigoriev I.V."/>
            <person name="Debuchy R."/>
            <person name="Gladieux P."/>
            <person name="Hiltunen Thoren M."/>
            <person name="Johannesson H."/>
        </authorList>
    </citation>
    <scope>NUCLEOTIDE SEQUENCE</scope>
    <source>
        <strain evidence="6">CBS 532.94</strain>
    </source>
</reference>
<feature type="region of interest" description="Disordered" evidence="4">
    <location>
        <begin position="164"/>
        <end position="586"/>
    </location>
</feature>
<dbReference type="EMBL" id="MU860072">
    <property type="protein sequence ID" value="KAK4239119.1"/>
    <property type="molecule type" value="Genomic_DNA"/>
</dbReference>
<evidence type="ECO:0000259" key="5">
    <source>
        <dbReference type="PROSITE" id="PS50172"/>
    </source>
</evidence>
<keyword evidence="2" id="KW-0227">DNA damage</keyword>
<dbReference type="InterPro" id="IPR047252">
    <property type="entry name" value="TP53BP1-like"/>
</dbReference>
<feature type="compositionally biased region" description="Polar residues" evidence="4">
    <location>
        <begin position="257"/>
        <end position="287"/>
    </location>
</feature>
<dbReference type="GO" id="GO:0005634">
    <property type="term" value="C:nucleus"/>
    <property type="evidence" value="ECO:0007669"/>
    <property type="project" value="UniProtKB-SubCell"/>
</dbReference>
<evidence type="ECO:0000313" key="6">
    <source>
        <dbReference type="EMBL" id="KAK4239119.1"/>
    </source>
</evidence>
<feature type="compositionally biased region" description="Basic and acidic residues" evidence="4">
    <location>
        <begin position="538"/>
        <end position="549"/>
    </location>
</feature>
<dbReference type="Proteomes" id="UP001303760">
    <property type="component" value="Unassembled WGS sequence"/>
</dbReference>
<dbReference type="InterPro" id="IPR036420">
    <property type="entry name" value="BRCT_dom_sf"/>
</dbReference>
<reference evidence="6" key="2">
    <citation type="submission" date="2023-05" db="EMBL/GenBank/DDBJ databases">
        <authorList>
            <consortium name="Lawrence Berkeley National Laboratory"/>
            <person name="Steindorff A."/>
            <person name="Hensen N."/>
            <person name="Bonometti L."/>
            <person name="Westerberg I."/>
            <person name="Brannstrom I.O."/>
            <person name="Guillou S."/>
            <person name="Cros-Aarteil S."/>
            <person name="Calhoun S."/>
            <person name="Haridas S."/>
            <person name="Kuo A."/>
            <person name="Mondo S."/>
            <person name="Pangilinan J."/>
            <person name="Riley R."/>
            <person name="Labutti K."/>
            <person name="Andreopoulos B."/>
            <person name="Lipzen A."/>
            <person name="Chen C."/>
            <person name="Yanf M."/>
            <person name="Daum C."/>
            <person name="Ng V."/>
            <person name="Clum A."/>
            <person name="Ohm R."/>
            <person name="Martin F."/>
            <person name="Silar P."/>
            <person name="Natvig D."/>
            <person name="Lalanne C."/>
            <person name="Gautier V."/>
            <person name="Ament-Velasquez S.L."/>
            <person name="Kruys A."/>
            <person name="Hutchinson M.I."/>
            <person name="Powell A.J."/>
            <person name="Barry K."/>
            <person name="Miller A.N."/>
            <person name="Grigoriev I.V."/>
            <person name="Debuchy R."/>
            <person name="Gladieux P."/>
            <person name="Thoren M.H."/>
            <person name="Johannesson H."/>
        </authorList>
    </citation>
    <scope>NUCLEOTIDE SEQUENCE</scope>
    <source>
        <strain evidence="6">CBS 532.94</strain>
    </source>
</reference>
<dbReference type="FunFam" id="3.40.50.10190:FF:000083">
    <property type="entry name" value="DNA damage repair protein (Rad9)"/>
    <property type="match status" value="1"/>
</dbReference>
<organism evidence="6 7">
    <name type="scientific">Achaetomium macrosporum</name>
    <dbReference type="NCBI Taxonomy" id="79813"/>
    <lineage>
        <taxon>Eukaryota</taxon>
        <taxon>Fungi</taxon>
        <taxon>Dikarya</taxon>
        <taxon>Ascomycota</taxon>
        <taxon>Pezizomycotina</taxon>
        <taxon>Sordariomycetes</taxon>
        <taxon>Sordariomycetidae</taxon>
        <taxon>Sordariales</taxon>
        <taxon>Chaetomiaceae</taxon>
        <taxon>Achaetomium</taxon>
    </lineage>
</organism>
<dbReference type="PANTHER" id="PTHR15321">
    <property type="entry name" value="TUMOR SUPPRESSOR P53-BINDING PROTEIN 1"/>
    <property type="match status" value="1"/>
</dbReference>
<feature type="compositionally biased region" description="Low complexity" evidence="4">
    <location>
        <begin position="561"/>
        <end position="575"/>
    </location>
</feature>
<feature type="compositionally biased region" description="Basic and acidic residues" evidence="4">
    <location>
        <begin position="313"/>
        <end position="328"/>
    </location>
</feature>
<proteinExistence type="predicted"/>
<dbReference type="GO" id="GO:0045944">
    <property type="term" value="P:positive regulation of transcription by RNA polymerase II"/>
    <property type="evidence" value="ECO:0007669"/>
    <property type="project" value="TreeGrafter"/>
</dbReference>
<dbReference type="Gene3D" id="3.40.50.10190">
    <property type="entry name" value="BRCT domain"/>
    <property type="match status" value="1"/>
</dbReference>